<feature type="region of interest" description="Disordered" evidence="1">
    <location>
        <begin position="52"/>
        <end position="88"/>
    </location>
</feature>
<protein>
    <submittedName>
        <fullName evidence="2">Uncharacterized protein</fullName>
    </submittedName>
</protein>
<reference evidence="2 3" key="1">
    <citation type="submission" date="2017-11" db="EMBL/GenBank/DDBJ databases">
        <title>De-novo sequencing of pomegranate (Punica granatum L.) genome.</title>
        <authorList>
            <person name="Akparov Z."/>
            <person name="Amiraslanov A."/>
            <person name="Hajiyeva S."/>
            <person name="Abbasov M."/>
            <person name="Kaur K."/>
            <person name="Hamwieh A."/>
            <person name="Solovyev V."/>
            <person name="Salamov A."/>
            <person name="Braich B."/>
            <person name="Kosarev P."/>
            <person name="Mahmoud A."/>
            <person name="Hajiyev E."/>
            <person name="Babayeva S."/>
            <person name="Izzatullayeva V."/>
            <person name="Mammadov A."/>
            <person name="Mammadov A."/>
            <person name="Sharifova S."/>
            <person name="Ojaghi J."/>
            <person name="Eynullazada K."/>
            <person name="Bayramov B."/>
            <person name="Abdulazimova A."/>
            <person name="Shahmuradov I."/>
        </authorList>
    </citation>
    <scope>NUCLEOTIDE SEQUENCE [LARGE SCALE GENOMIC DNA]</scope>
    <source>
        <strain evidence="3">cv. AG2017</strain>
        <tissue evidence="2">Leaf</tissue>
    </source>
</reference>
<feature type="compositionally biased region" description="Basic and acidic residues" evidence="1">
    <location>
        <begin position="257"/>
        <end position="268"/>
    </location>
</feature>
<keyword evidence="3" id="KW-1185">Reference proteome</keyword>
<accession>A0A2I0J416</accession>
<sequence length="288" mass="31600">MARAFNAKVRHREFSPGAIGNPKGCSPPTDSCRPHVAGRALEVPEIVEECATPPKPTMFKEGQKKEGHHQPPRVRRSRSERQASHITQCSMQIPSRSIRVHPGLFGSIPVCSGPSRSVSGPSRFKITQCSMQIASRSIRVHPGLFGSIPVCSGPSRTKVTNDTSERVPEASYLTRDTSDLSQTPFLIGLPGPDPLTRFPEGRFGGHKRLPANLRGTFMENRDHSGPRTPRDTRETLRNPGRESLGLLRLTVFGRGRRANDPAQDKRLTETSTTMHNGAIGERGHSTPL</sequence>
<proteinExistence type="predicted"/>
<evidence type="ECO:0000313" key="3">
    <source>
        <dbReference type="Proteomes" id="UP000233551"/>
    </source>
</evidence>
<dbReference type="Proteomes" id="UP000233551">
    <property type="component" value="Unassembled WGS sequence"/>
</dbReference>
<gene>
    <name evidence="2" type="ORF">CRG98_028633</name>
</gene>
<dbReference type="AlphaFoldDB" id="A0A2I0J416"/>
<evidence type="ECO:0000256" key="1">
    <source>
        <dbReference type="SAM" id="MobiDB-lite"/>
    </source>
</evidence>
<comment type="caution">
    <text evidence="2">The sequence shown here is derived from an EMBL/GenBank/DDBJ whole genome shotgun (WGS) entry which is preliminary data.</text>
</comment>
<name>A0A2I0J416_PUNGR</name>
<feature type="compositionally biased region" description="Basic and acidic residues" evidence="1">
    <location>
        <begin position="219"/>
        <end position="240"/>
    </location>
</feature>
<evidence type="ECO:0000313" key="2">
    <source>
        <dbReference type="EMBL" id="PKI50971.1"/>
    </source>
</evidence>
<dbReference type="EMBL" id="PGOL01002070">
    <property type="protein sequence ID" value="PKI50971.1"/>
    <property type="molecule type" value="Genomic_DNA"/>
</dbReference>
<feature type="region of interest" description="Disordered" evidence="1">
    <location>
        <begin position="217"/>
        <end position="288"/>
    </location>
</feature>
<organism evidence="2 3">
    <name type="scientific">Punica granatum</name>
    <name type="common">Pomegranate</name>
    <dbReference type="NCBI Taxonomy" id="22663"/>
    <lineage>
        <taxon>Eukaryota</taxon>
        <taxon>Viridiplantae</taxon>
        <taxon>Streptophyta</taxon>
        <taxon>Embryophyta</taxon>
        <taxon>Tracheophyta</taxon>
        <taxon>Spermatophyta</taxon>
        <taxon>Magnoliopsida</taxon>
        <taxon>eudicotyledons</taxon>
        <taxon>Gunneridae</taxon>
        <taxon>Pentapetalae</taxon>
        <taxon>rosids</taxon>
        <taxon>malvids</taxon>
        <taxon>Myrtales</taxon>
        <taxon>Lythraceae</taxon>
        <taxon>Punica</taxon>
    </lineage>
</organism>